<feature type="compositionally biased region" description="Polar residues" evidence="6">
    <location>
        <begin position="636"/>
        <end position="645"/>
    </location>
</feature>
<evidence type="ECO:0000256" key="3">
    <source>
        <dbReference type="ARBA" id="ARBA00022670"/>
    </source>
</evidence>
<accession>A0A4T0UDE2</accession>
<dbReference type="GO" id="GO:0016579">
    <property type="term" value="P:protein deubiquitination"/>
    <property type="evidence" value="ECO:0007669"/>
    <property type="project" value="InterPro"/>
</dbReference>
<keyword evidence="5" id="KW-0833">Ubl conjugation pathway</keyword>
<keyword evidence="3 5" id="KW-0645">Protease</keyword>
<dbReference type="PANTHER" id="PTHR24006:SF733">
    <property type="entry name" value="RE52890P"/>
    <property type="match status" value="1"/>
</dbReference>
<evidence type="ECO:0000256" key="4">
    <source>
        <dbReference type="ARBA" id="ARBA00022801"/>
    </source>
</evidence>
<dbReference type="GO" id="GO:0005634">
    <property type="term" value="C:nucleus"/>
    <property type="evidence" value="ECO:0007669"/>
    <property type="project" value="TreeGrafter"/>
</dbReference>
<feature type="compositionally biased region" description="Low complexity" evidence="6">
    <location>
        <begin position="442"/>
        <end position="454"/>
    </location>
</feature>
<dbReference type="AlphaFoldDB" id="A0A4T0UDE2"/>
<dbReference type="Pfam" id="PF00443">
    <property type="entry name" value="UCH"/>
    <property type="match status" value="1"/>
</dbReference>
<evidence type="ECO:0000256" key="2">
    <source>
        <dbReference type="ARBA" id="ARBA00009085"/>
    </source>
</evidence>
<feature type="compositionally biased region" description="Polar residues" evidence="6">
    <location>
        <begin position="404"/>
        <end position="426"/>
    </location>
</feature>
<name>A0A4T0UDE2_9BASI</name>
<dbReference type="InterPro" id="IPR050164">
    <property type="entry name" value="Peptidase_C19"/>
</dbReference>
<keyword evidence="5" id="KW-0788">Thiol protease</keyword>
<evidence type="ECO:0000256" key="1">
    <source>
        <dbReference type="ARBA" id="ARBA00000707"/>
    </source>
</evidence>
<comment type="catalytic activity">
    <reaction evidence="1 5">
        <text>Thiol-dependent hydrolysis of ester, thioester, amide, peptide and isopeptide bonds formed by the C-terminal Gly of ubiquitin (a 76-residue protein attached to proteins as an intracellular targeting signal).</text>
        <dbReference type="EC" id="3.4.19.12"/>
    </reaction>
</comment>
<sequence>MSSLFKRLGIVSKDLESLSNGQSKALEAALLKDNAALSPDELNDRYLERFYGMDNLGNSCYCNSVLQSLYFCRPLRELVLALPSDVDKSMYTVLRGLFQDISTQPKRTGVIQTKSFVEKLRQENELFRSTTHQDAHEFLNYLLNRVAEDLTRLTKSSHTLVHSLFEGTLTNETKCMTCENITHRDESFLDLSINVEEDSNVTECLSNFSVREMLCQKNKFFCDSCGGLQEAEKWMRIKKLPNILALHLKRFKYQEDQSRYIKLSYRVAFPFLLEPGSLSSTCQGAENSDKMYRLFAVIIHIGSGPHHGHYVSIIKSYDRWVLFDDDKVSVVDEHELSKFFGNDPAGEGYVFFYETVDLDRMSVGLPATPPPQVSLAKEEEETPPPSKGSYLKKKGSFSAPPSPNLTAVQSPKVNSSTKLNQVVNATDDNHGKTKDAVDVKRSMSQSSRRSASASLGLNAEKMSSRRPSSSGSLFSKKERVSSRPSTSHGASPLEKEKSWFGSISGKMKTTNGYIPPEIPSQKPRVRSDSIPHKRTSEEVKRNRRRSATYSSSTNTRSTSTTPPSNSQFANGMPATFVGKSSSTHSSEPERRKHAVSPPPPLTSGKLSAAQLRREKEPLGKEKVKSPPPPAPMPHFNNDSIGSSPQHYHPLPAKPAKKNIISKWIDKIRH</sequence>
<protein>
    <recommendedName>
        <fullName evidence="5">Ubiquitin carboxyl-terminal hydrolase</fullName>
        <ecNumber evidence="5">3.4.19.12</ecNumber>
    </recommendedName>
</protein>
<dbReference type="PROSITE" id="PS00972">
    <property type="entry name" value="USP_1"/>
    <property type="match status" value="1"/>
</dbReference>
<dbReference type="InterPro" id="IPR028889">
    <property type="entry name" value="USP"/>
</dbReference>
<evidence type="ECO:0000313" key="8">
    <source>
        <dbReference type="EMBL" id="TIC33911.1"/>
    </source>
</evidence>
<feature type="compositionally biased region" description="Basic and acidic residues" evidence="6">
    <location>
        <begin position="427"/>
        <end position="441"/>
    </location>
</feature>
<feature type="domain" description="USP" evidence="7">
    <location>
        <begin position="51"/>
        <end position="356"/>
    </location>
</feature>
<evidence type="ECO:0000259" key="7">
    <source>
        <dbReference type="PROSITE" id="PS50235"/>
    </source>
</evidence>
<dbReference type="CDD" id="cd02663">
    <property type="entry name" value="Peptidase_C19G"/>
    <property type="match status" value="1"/>
</dbReference>
<feature type="region of interest" description="Disordered" evidence="6">
    <location>
        <begin position="363"/>
        <end position="654"/>
    </location>
</feature>
<dbReference type="Proteomes" id="UP000305647">
    <property type="component" value="Unassembled WGS sequence"/>
</dbReference>
<dbReference type="EC" id="3.4.19.12" evidence="5"/>
<feature type="compositionally biased region" description="Basic and acidic residues" evidence="6">
    <location>
        <begin position="611"/>
        <end position="624"/>
    </location>
</feature>
<evidence type="ECO:0000256" key="5">
    <source>
        <dbReference type="RuleBase" id="RU366025"/>
    </source>
</evidence>
<dbReference type="PANTHER" id="PTHR24006">
    <property type="entry name" value="UBIQUITIN CARBOXYL-TERMINAL HYDROLASE"/>
    <property type="match status" value="1"/>
</dbReference>
<evidence type="ECO:0000313" key="9">
    <source>
        <dbReference type="Proteomes" id="UP000305647"/>
    </source>
</evidence>
<feature type="compositionally biased region" description="Basic and acidic residues" evidence="6">
    <location>
        <begin position="525"/>
        <end position="540"/>
    </location>
</feature>
<keyword evidence="4 5" id="KW-0378">Hydrolase</keyword>
<dbReference type="SUPFAM" id="SSF54001">
    <property type="entry name" value="Cysteine proteinases"/>
    <property type="match status" value="1"/>
</dbReference>
<dbReference type="PROSITE" id="PS00973">
    <property type="entry name" value="USP_2"/>
    <property type="match status" value="1"/>
</dbReference>
<organism evidence="8 9">
    <name type="scientific">Wallemia mellicola</name>
    <dbReference type="NCBI Taxonomy" id="1708541"/>
    <lineage>
        <taxon>Eukaryota</taxon>
        <taxon>Fungi</taxon>
        <taxon>Dikarya</taxon>
        <taxon>Basidiomycota</taxon>
        <taxon>Wallemiomycotina</taxon>
        <taxon>Wallemiomycetes</taxon>
        <taxon>Wallemiales</taxon>
        <taxon>Wallemiaceae</taxon>
        <taxon>Wallemia</taxon>
    </lineage>
</organism>
<dbReference type="PROSITE" id="PS50235">
    <property type="entry name" value="USP_3"/>
    <property type="match status" value="1"/>
</dbReference>
<dbReference type="GO" id="GO:0005829">
    <property type="term" value="C:cytosol"/>
    <property type="evidence" value="ECO:0007669"/>
    <property type="project" value="TreeGrafter"/>
</dbReference>
<dbReference type="GO" id="GO:0006508">
    <property type="term" value="P:proteolysis"/>
    <property type="evidence" value="ECO:0007669"/>
    <property type="project" value="UniProtKB-KW"/>
</dbReference>
<feature type="compositionally biased region" description="Low complexity" evidence="6">
    <location>
        <begin position="547"/>
        <end position="566"/>
    </location>
</feature>
<evidence type="ECO:0000256" key="6">
    <source>
        <dbReference type="SAM" id="MobiDB-lite"/>
    </source>
</evidence>
<dbReference type="InterPro" id="IPR001394">
    <property type="entry name" value="Peptidase_C19_UCH"/>
</dbReference>
<dbReference type="InterPro" id="IPR018200">
    <property type="entry name" value="USP_CS"/>
</dbReference>
<proteinExistence type="inferred from homology"/>
<dbReference type="InterPro" id="IPR038765">
    <property type="entry name" value="Papain-like_cys_pep_sf"/>
</dbReference>
<reference evidence="8 9" key="1">
    <citation type="submission" date="2019-03" db="EMBL/GenBank/DDBJ databases">
        <title>Sequencing 25 genomes of Wallemia mellicola.</title>
        <authorList>
            <person name="Gostincar C."/>
        </authorList>
    </citation>
    <scope>NUCLEOTIDE SEQUENCE [LARGE SCALE GENOMIC DNA]</scope>
    <source>
        <strain evidence="8 9">EXF-8738</strain>
    </source>
</reference>
<dbReference type="GO" id="GO:0004843">
    <property type="term" value="F:cysteine-type deubiquitinase activity"/>
    <property type="evidence" value="ECO:0007669"/>
    <property type="project" value="UniProtKB-UniRule"/>
</dbReference>
<feature type="compositionally biased region" description="Low complexity" evidence="6">
    <location>
        <begin position="465"/>
        <end position="474"/>
    </location>
</feature>
<dbReference type="Gene3D" id="3.90.70.10">
    <property type="entry name" value="Cysteine proteinases"/>
    <property type="match status" value="1"/>
</dbReference>
<comment type="caution">
    <text evidence="8">The sequence shown here is derived from an EMBL/GenBank/DDBJ whole genome shotgun (WGS) entry which is preliminary data.</text>
</comment>
<comment type="similarity">
    <text evidence="2 5">Belongs to the peptidase C19 family.</text>
</comment>
<dbReference type="EMBL" id="SPRO01000003">
    <property type="protein sequence ID" value="TIC33911.1"/>
    <property type="molecule type" value="Genomic_DNA"/>
</dbReference>
<gene>
    <name evidence="8" type="ORF">E3Q10_00537</name>
</gene>